<keyword evidence="2" id="KW-0732">Signal</keyword>
<dbReference type="Pfam" id="PF13414">
    <property type="entry name" value="TPR_11"/>
    <property type="match status" value="1"/>
</dbReference>
<dbReference type="Proteomes" id="UP000727962">
    <property type="component" value="Unassembled WGS sequence"/>
</dbReference>
<comment type="caution">
    <text evidence="3">The sequence shown here is derived from an EMBL/GenBank/DDBJ whole genome shotgun (WGS) entry which is preliminary data.</text>
</comment>
<accession>A0A931PWU2</accession>
<organism evidence="3 4">
    <name type="scientific">Fimbriimonas ginsengisoli</name>
    <dbReference type="NCBI Taxonomy" id="1005039"/>
    <lineage>
        <taxon>Bacteria</taxon>
        <taxon>Bacillati</taxon>
        <taxon>Armatimonadota</taxon>
        <taxon>Fimbriimonadia</taxon>
        <taxon>Fimbriimonadales</taxon>
        <taxon>Fimbriimonadaceae</taxon>
        <taxon>Fimbriimonas</taxon>
    </lineage>
</organism>
<sequence>MFIATVLSAHLLVGSATALATEDKERLFSGVTAHHRKIKTASPLAQRYFDQGLNFMFGFNHNEAIRSFTQAAKIDPNCAMAWYGIALANGPHINLPIVDPAHAKAAWDAELKAKSLAPRATPVERALIEALAPRYANPQPEDRAPLDKAYANSMRKVWKAYPKDTDVGALFAEALMDLRPWDLWSLDGKPRDITPEAVQTLERVLKLDRMHPQAIHLYIHAMEASPHPEKALAPADRLRDLEPGLGHLVHMPSHIDIRVGHWKQAEVANEKAIAADAAYRKINPKQDFYRIYITHNYHMLTLAAMMRGEGARAIRTMDKGVAIIPAQWAKDNAMFVDGFLVMPLEVRKRFGKWQEILAAPEFPEWFPLARTLRHADRGVAFAALGKSELARAEQEAFEAGRKATPATATFGNNSAAKVLSVAASLLEGEILLAEHKTDGAIKALQEAVAAEDQLTYDEPPDWLQPTRHTLGAVLVDSGRYAEAIKVYKDDLKVHPNNGWAYFGLAQAYEGWRKPADAKRYRAMFKQTWRDADTKIGSSCLCLPGKG</sequence>
<dbReference type="PROSITE" id="PS50005">
    <property type="entry name" value="TPR"/>
    <property type="match status" value="2"/>
</dbReference>
<evidence type="ECO:0000313" key="3">
    <source>
        <dbReference type="EMBL" id="MBI1757006.1"/>
    </source>
</evidence>
<dbReference type="Gene3D" id="1.25.40.10">
    <property type="entry name" value="Tetratricopeptide repeat domain"/>
    <property type="match status" value="2"/>
</dbReference>
<keyword evidence="1" id="KW-0802">TPR repeat</keyword>
<feature type="chain" id="PRO_5037311384" evidence="2">
    <location>
        <begin position="21"/>
        <end position="546"/>
    </location>
</feature>
<name>A0A931PWU2_FIMGI</name>
<reference evidence="3" key="1">
    <citation type="submission" date="2020-07" db="EMBL/GenBank/DDBJ databases">
        <title>Huge and variable diversity of episymbiotic CPR bacteria and DPANN archaea in groundwater ecosystems.</title>
        <authorList>
            <person name="He C.Y."/>
            <person name="Keren R."/>
            <person name="Whittaker M."/>
            <person name="Farag I.F."/>
            <person name="Doudna J."/>
            <person name="Cate J.H.D."/>
            <person name="Banfield J.F."/>
        </authorList>
    </citation>
    <scope>NUCLEOTIDE SEQUENCE</scope>
    <source>
        <strain evidence="3">NC_groundwater_17_Pr7_B-0.1um_64_12</strain>
    </source>
</reference>
<evidence type="ECO:0000313" key="4">
    <source>
        <dbReference type="Proteomes" id="UP000727962"/>
    </source>
</evidence>
<dbReference type="PANTHER" id="PTHR45588:SF1">
    <property type="entry name" value="WW DOMAIN-CONTAINING PROTEIN"/>
    <property type="match status" value="1"/>
</dbReference>
<dbReference type="SUPFAM" id="SSF48452">
    <property type="entry name" value="TPR-like"/>
    <property type="match status" value="1"/>
</dbReference>
<dbReference type="AlphaFoldDB" id="A0A931PWU2"/>
<proteinExistence type="predicted"/>
<feature type="repeat" description="TPR" evidence="1">
    <location>
        <begin position="464"/>
        <end position="497"/>
    </location>
</feature>
<protein>
    <submittedName>
        <fullName evidence="3">Tetratricopeptide repeat protein</fullName>
    </submittedName>
</protein>
<dbReference type="PANTHER" id="PTHR45588">
    <property type="entry name" value="TPR DOMAIN-CONTAINING PROTEIN"/>
    <property type="match status" value="1"/>
</dbReference>
<feature type="repeat" description="TPR" evidence="1">
    <location>
        <begin position="45"/>
        <end position="78"/>
    </location>
</feature>
<evidence type="ECO:0000256" key="1">
    <source>
        <dbReference type="PROSITE-ProRule" id="PRU00339"/>
    </source>
</evidence>
<dbReference type="EMBL" id="JACOSL010000047">
    <property type="protein sequence ID" value="MBI1757006.1"/>
    <property type="molecule type" value="Genomic_DNA"/>
</dbReference>
<gene>
    <name evidence="3" type="ORF">HYR64_07865</name>
</gene>
<evidence type="ECO:0000256" key="2">
    <source>
        <dbReference type="SAM" id="SignalP"/>
    </source>
</evidence>
<dbReference type="InterPro" id="IPR011990">
    <property type="entry name" value="TPR-like_helical_dom_sf"/>
</dbReference>
<dbReference type="InterPro" id="IPR019734">
    <property type="entry name" value="TPR_rpt"/>
</dbReference>
<dbReference type="SMART" id="SM00028">
    <property type="entry name" value="TPR"/>
    <property type="match status" value="3"/>
</dbReference>
<feature type="signal peptide" evidence="2">
    <location>
        <begin position="1"/>
        <end position="20"/>
    </location>
</feature>